<keyword evidence="1" id="KW-0812">Transmembrane</keyword>
<evidence type="ECO:0000256" key="1">
    <source>
        <dbReference type="SAM" id="Phobius"/>
    </source>
</evidence>
<dbReference type="EMBL" id="FSRL01000001">
    <property type="protein sequence ID" value="SIO01323.1"/>
    <property type="molecule type" value="Genomic_DNA"/>
</dbReference>
<name>A0A1N6G1D8_9RHOB</name>
<keyword evidence="1" id="KW-0472">Membrane</keyword>
<dbReference type="AlphaFoldDB" id="A0A1N6G1D8"/>
<feature type="transmembrane region" description="Helical" evidence="1">
    <location>
        <begin position="12"/>
        <end position="33"/>
    </location>
</feature>
<accession>A0A1N6G1D8</accession>
<proteinExistence type="predicted"/>
<evidence type="ECO:0000313" key="3">
    <source>
        <dbReference type="Proteomes" id="UP000184932"/>
    </source>
</evidence>
<keyword evidence="1" id="KW-1133">Transmembrane helix</keyword>
<sequence length="55" mass="5916">MEFLTSITVGQVISAFLVCVLIREILFTVSHILPDSIAGPGGWLIDTGPESREGE</sequence>
<dbReference type="Proteomes" id="UP000184932">
    <property type="component" value="Unassembled WGS sequence"/>
</dbReference>
<gene>
    <name evidence="2" type="ORF">SAMN05444002_2125</name>
</gene>
<organism evidence="2 3">
    <name type="scientific">Vannielia litorea</name>
    <dbReference type="NCBI Taxonomy" id="1217970"/>
    <lineage>
        <taxon>Bacteria</taxon>
        <taxon>Pseudomonadati</taxon>
        <taxon>Pseudomonadota</taxon>
        <taxon>Alphaproteobacteria</taxon>
        <taxon>Rhodobacterales</taxon>
        <taxon>Paracoccaceae</taxon>
        <taxon>Vannielia</taxon>
    </lineage>
</organism>
<dbReference type="RefSeq" id="WP_175570456.1">
    <property type="nucleotide sequence ID" value="NZ_FSRL01000001.1"/>
</dbReference>
<reference evidence="3" key="1">
    <citation type="submission" date="2016-11" db="EMBL/GenBank/DDBJ databases">
        <authorList>
            <person name="Varghese N."/>
            <person name="Submissions S."/>
        </authorList>
    </citation>
    <scope>NUCLEOTIDE SEQUENCE [LARGE SCALE GENOMIC DNA]</scope>
    <source>
        <strain evidence="3">DSM 29440</strain>
    </source>
</reference>
<keyword evidence="3" id="KW-1185">Reference proteome</keyword>
<protein>
    <submittedName>
        <fullName evidence="2">Uncharacterized protein</fullName>
    </submittedName>
</protein>
<evidence type="ECO:0000313" key="2">
    <source>
        <dbReference type="EMBL" id="SIO01323.1"/>
    </source>
</evidence>